<dbReference type="InterPro" id="IPR036052">
    <property type="entry name" value="TrpB-like_PALP_sf"/>
</dbReference>
<feature type="domain" description="Tryptophan synthase beta chain-like PALP" evidence="1">
    <location>
        <begin position="1"/>
        <end position="38"/>
    </location>
</feature>
<organism evidence="2">
    <name type="scientific">marine sediment metagenome</name>
    <dbReference type="NCBI Taxonomy" id="412755"/>
    <lineage>
        <taxon>unclassified sequences</taxon>
        <taxon>metagenomes</taxon>
        <taxon>ecological metagenomes</taxon>
    </lineage>
</organism>
<protein>
    <recommendedName>
        <fullName evidence="1">Tryptophan synthase beta chain-like PALP domain-containing protein</fullName>
    </recommendedName>
</protein>
<dbReference type="AlphaFoldDB" id="X0ZEA9"/>
<feature type="non-terminal residue" evidence="2">
    <location>
        <position position="1"/>
    </location>
</feature>
<dbReference type="EMBL" id="BARS01059610">
    <property type="protein sequence ID" value="GAG46686.1"/>
    <property type="molecule type" value="Genomic_DNA"/>
</dbReference>
<dbReference type="Pfam" id="PF00291">
    <property type="entry name" value="PALP"/>
    <property type="match status" value="1"/>
</dbReference>
<name>X0ZEA9_9ZZZZ</name>
<dbReference type="InterPro" id="IPR001926">
    <property type="entry name" value="TrpB-like_PALP"/>
</dbReference>
<dbReference type="Gene3D" id="3.40.50.1100">
    <property type="match status" value="1"/>
</dbReference>
<proteinExistence type="predicted"/>
<gene>
    <name evidence="2" type="ORF">S01H1_86226</name>
</gene>
<reference evidence="2" key="1">
    <citation type="journal article" date="2014" name="Front. Microbiol.">
        <title>High frequency of phylogenetically diverse reductive dehalogenase-homologous genes in deep subseafloor sedimentary metagenomes.</title>
        <authorList>
            <person name="Kawai M."/>
            <person name="Futagami T."/>
            <person name="Toyoda A."/>
            <person name="Takaki Y."/>
            <person name="Nishi S."/>
            <person name="Hori S."/>
            <person name="Arai W."/>
            <person name="Tsubouchi T."/>
            <person name="Morono Y."/>
            <person name="Uchiyama I."/>
            <person name="Ito T."/>
            <person name="Fujiyama A."/>
            <person name="Inagaki F."/>
            <person name="Takami H."/>
        </authorList>
    </citation>
    <scope>NUCLEOTIDE SEQUENCE</scope>
    <source>
        <strain evidence="2">Expedition CK06-06</strain>
    </source>
</reference>
<sequence length="38" mass="4167">HAQAVAYHAKRLGISATVVMPRYTPNVKVERARAFGAE</sequence>
<evidence type="ECO:0000259" key="1">
    <source>
        <dbReference type="Pfam" id="PF00291"/>
    </source>
</evidence>
<accession>X0ZEA9</accession>
<dbReference type="SUPFAM" id="SSF53686">
    <property type="entry name" value="Tryptophan synthase beta subunit-like PLP-dependent enzymes"/>
    <property type="match status" value="1"/>
</dbReference>
<evidence type="ECO:0000313" key="2">
    <source>
        <dbReference type="EMBL" id="GAG46686.1"/>
    </source>
</evidence>
<feature type="non-terminal residue" evidence="2">
    <location>
        <position position="38"/>
    </location>
</feature>
<comment type="caution">
    <text evidence="2">The sequence shown here is derived from an EMBL/GenBank/DDBJ whole genome shotgun (WGS) entry which is preliminary data.</text>
</comment>